<evidence type="ECO:0000313" key="6">
    <source>
        <dbReference type="Proteomes" id="UP000028542"/>
    </source>
</evidence>
<dbReference type="STRING" id="318464.IO99_15980"/>
<keyword evidence="6" id="KW-1185">Reference proteome</keyword>
<feature type="binding site" evidence="4">
    <location>
        <position position="73"/>
    </location>
    <ligand>
        <name>Zn(2+)</name>
        <dbReference type="ChEBI" id="CHEBI:29105"/>
    </ligand>
</feature>
<evidence type="ECO:0000256" key="3">
    <source>
        <dbReference type="ARBA" id="ARBA00022833"/>
    </source>
</evidence>
<comment type="similarity">
    <text evidence="4">Belongs to the HypA/HybF family.</text>
</comment>
<sequence length="113" mass="12820">MHEISIISYVIDMVEEQCIKNNITKVAKVILQIGEFSCIDNSSIDFIFKEMSSGSCCEGAKLIIEKLLSKAYCYNCHKEFPLKITNKKCPICNHVSSEITSGYEILLYRIEGE</sequence>
<dbReference type="Gene3D" id="3.30.2320.80">
    <property type="match status" value="1"/>
</dbReference>
<dbReference type="GO" id="GO:0008270">
    <property type="term" value="F:zinc ion binding"/>
    <property type="evidence" value="ECO:0007669"/>
    <property type="project" value="UniProtKB-UniRule"/>
</dbReference>
<feature type="binding site" evidence="4">
    <location>
        <position position="92"/>
    </location>
    <ligand>
        <name>Zn(2+)</name>
        <dbReference type="ChEBI" id="CHEBI:29105"/>
    </ligand>
</feature>
<evidence type="ECO:0000256" key="2">
    <source>
        <dbReference type="ARBA" id="ARBA00022723"/>
    </source>
</evidence>
<dbReference type="EMBL" id="JPMD01000039">
    <property type="protein sequence ID" value="KEZ85225.1"/>
    <property type="molecule type" value="Genomic_DNA"/>
</dbReference>
<keyword evidence="3 4" id="KW-0862">Zinc</keyword>
<keyword evidence="2 4" id="KW-0479">Metal-binding</keyword>
<dbReference type="Proteomes" id="UP000028542">
    <property type="component" value="Unassembled WGS sequence"/>
</dbReference>
<accession>A0A084J8E1</accession>
<dbReference type="GO" id="GO:0016151">
    <property type="term" value="F:nickel cation binding"/>
    <property type="evidence" value="ECO:0007669"/>
    <property type="project" value="UniProtKB-UniRule"/>
</dbReference>
<protein>
    <recommendedName>
        <fullName evidence="4">Hydrogenase maturation factor HypA</fullName>
    </recommendedName>
</protein>
<evidence type="ECO:0000256" key="4">
    <source>
        <dbReference type="HAMAP-Rule" id="MF_00213"/>
    </source>
</evidence>
<dbReference type="Pfam" id="PF01155">
    <property type="entry name" value="HypA"/>
    <property type="match status" value="1"/>
</dbReference>
<organism evidence="5 6">
    <name type="scientific">Clostridium sulfidigenes</name>
    <dbReference type="NCBI Taxonomy" id="318464"/>
    <lineage>
        <taxon>Bacteria</taxon>
        <taxon>Bacillati</taxon>
        <taxon>Bacillota</taxon>
        <taxon>Clostridia</taxon>
        <taxon>Eubacteriales</taxon>
        <taxon>Clostridiaceae</taxon>
        <taxon>Clostridium</taxon>
    </lineage>
</organism>
<evidence type="ECO:0000256" key="1">
    <source>
        <dbReference type="ARBA" id="ARBA00022596"/>
    </source>
</evidence>
<dbReference type="InterPro" id="IPR000688">
    <property type="entry name" value="HypA/HybF"/>
</dbReference>
<feature type="binding site" evidence="4">
    <location>
        <position position="89"/>
    </location>
    <ligand>
        <name>Zn(2+)</name>
        <dbReference type="ChEBI" id="CHEBI:29105"/>
    </ligand>
</feature>
<dbReference type="PANTHER" id="PTHR34535:SF3">
    <property type="entry name" value="HYDROGENASE MATURATION FACTOR HYPA"/>
    <property type="match status" value="1"/>
</dbReference>
<dbReference type="HAMAP" id="MF_00213">
    <property type="entry name" value="HypA_HybF"/>
    <property type="match status" value="1"/>
</dbReference>
<feature type="binding site" evidence="4">
    <location>
        <position position="2"/>
    </location>
    <ligand>
        <name>Ni(2+)</name>
        <dbReference type="ChEBI" id="CHEBI:49786"/>
    </ligand>
</feature>
<dbReference type="AlphaFoldDB" id="A0A084J8E1"/>
<dbReference type="PANTHER" id="PTHR34535">
    <property type="entry name" value="HYDROGENASE MATURATION FACTOR HYPA"/>
    <property type="match status" value="1"/>
</dbReference>
<keyword evidence="1 4" id="KW-0533">Nickel</keyword>
<comment type="caution">
    <text evidence="5">The sequence shown here is derived from an EMBL/GenBank/DDBJ whole genome shotgun (WGS) entry which is preliminary data.</text>
</comment>
<reference evidence="5 6" key="1">
    <citation type="submission" date="2014-07" db="EMBL/GenBank/DDBJ databases">
        <title>Draft genome of Clostridium sulfidigenes 113A isolated from sediments associated with methane hydrate from Krishna Godavari basin.</title>
        <authorList>
            <person name="Honkalas V.S."/>
            <person name="Dabir A.P."/>
            <person name="Arora P."/>
            <person name="Dhakephalkar P.K."/>
        </authorList>
    </citation>
    <scope>NUCLEOTIDE SEQUENCE [LARGE SCALE GENOMIC DNA]</scope>
    <source>
        <strain evidence="5 6">113A</strain>
    </source>
</reference>
<dbReference type="PIRSF" id="PIRSF004761">
    <property type="entry name" value="Hydrgn_mat_HypA"/>
    <property type="match status" value="1"/>
</dbReference>
<dbReference type="RefSeq" id="WP_035134962.1">
    <property type="nucleotide sequence ID" value="NZ_JPMD01000039.1"/>
</dbReference>
<dbReference type="eggNOG" id="COG0375">
    <property type="taxonomic scope" value="Bacteria"/>
</dbReference>
<comment type="function">
    <text evidence="4">Involved in the maturation of [NiFe] hydrogenases. Required for nickel insertion into the metal center of the hydrogenase.</text>
</comment>
<gene>
    <name evidence="4" type="primary">hypA</name>
    <name evidence="5" type="ORF">IO99_15980</name>
</gene>
<name>A0A084J8E1_9CLOT</name>
<dbReference type="GO" id="GO:0051604">
    <property type="term" value="P:protein maturation"/>
    <property type="evidence" value="ECO:0007669"/>
    <property type="project" value="InterPro"/>
</dbReference>
<evidence type="ECO:0000313" key="5">
    <source>
        <dbReference type="EMBL" id="KEZ85225.1"/>
    </source>
</evidence>
<proteinExistence type="inferred from homology"/>
<feature type="binding site" evidence="4">
    <location>
        <position position="76"/>
    </location>
    <ligand>
        <name>Zn(2+)</name>
        <dbReference type="ChEBI" id="CHEBI:29105"/>
    </ligand>
</feature>